<sequence length="473" mass="52301">MEDTVRQHEGAHLVRRRPAARLLRQHRGRVAAVAAQGDDVPRPVELVRVEVEETADELREPRALRRVLPRVGGPERQVRDVLLREPRGDVHRGRLHERGRAAAEEIVDPQRRHRVGGEEAAARVVHPLALAPLLEKHVAHAEQRALLEVAAQEPTVADAEGPRRDVEVDREELRQAPALLPLLHDAGALFAAEEAERFAAVRHSDHHQMPLPGARRDGRAVALLEGRRRVHEGLVGVRVGELVVNPVRLVRAVAVEVVPLCILFLPAHHRDAGVHNGLQLLEQEATVFHFFADRADEILLLRTRGEGVFKVPLLGAVRLDKLRHHRREIGVPAAIPAAHGHTAPEQKDGGPLVHRLVQQQVELPLAVEDDAEGLGAAVVVVDVTRDAVAEGQQQLRARRRGVRGRGRVPREAADELIVLTGAVVVRVIDDAVAHVAEFVHVGRGPRRDRRSRVALYRPQGGVISFRKARHGEK</sequence>
<dbReference type="EMBL" id="ATMH01001442">
    <property type="protein sequence ID" value="EPY34660.1"/>
    <property type="molecule type" value="Genomic_DNA"/>
</dbReference>
<evidence type="ECO:0000313" key="2">
    <source>
        <dbReference type="Proteomes" id="UP000015354"/>
    </source>
</evidence>
<dbReference type="AlphaFoldDB" id="S9WG08"/>
<accession>S9WG08</accession>
<name>S9WG08_9TRYP</name>
<organism evidence="1 2">
    <name type="scientific">Strigomonas culicis</name>
    <dbReference type="NCBI Taxonomy" id="28005"/>
    <lineage>
        <taxon>Eukaryota</taxon>
        <taxon>Discoba</taxon>
        <taxon>Euglenozoa</taxon>
        <taxon>Kinetoplastea</taxon>
        <taxon>Metakinetoplastina</taxon>
        <taxon>Trypanosomatida</taxon>
        <taxon>Trypanosomatidae</taxon>
        <taxon>Strigomonadinae</taxon>
        <taxon>Strigomonas</taxon>
    </lineage>
</organism>
<proteinExistence type="predicted"/>
<dbReference type="Proteomes" id="UP000015354">
    <property type="component" value="Unassembled WGS sequence"/>
</dbReference>
<evidence type="ECO:0000313" key="1">
    <source>
        <dbReference type="EMBL" id="EPY34660.1"/>
    </source>
</evidence>
<protein>
    <submittedName>
        <fullName evidence="1">Uncharacterized protein</fullName>
    </submittedName>
</protein>
<reference evidence="1 2" key="1">
    <citation type="journal article" date="2013" name="PLoS ONE">
        <title>Predicting the Proteins of Angomonas deanei, Strigomonas culicis and Their Respective Endosymbionts Reveals New Aspects of the Trypanosomatidae Family.</title>
        <authorList>
            <person name="Motta M.C."/>
            <person name="Martins A.C."/>
            <person name="de Souza S.S."/>
            <person name="Catta-Preta C.M."/>
            <person name="Silva R."/>
            <person name="Klein C.C."/>
            <person name="de Almeida L.G."/>
            <person name="de Lima Cunha O."/>
            <person name="Ciapina L.P."/>
            <person name="Brocchi M."/>
            <person name="Colabardini A.C."/>
            <person name="de Araujo Lima B."/>
            <person name="Machado C.R."/>
            <person name="de Almeida Soares C.M."/>
            <person name="Probst C.M."/>
            <person name="de Menezes C.B."/>
            <person name="Thompson C.E."/>
            <person name="Bartholomeu D.C."/>
            <person name="Gradia D.F."/>
            <person name="Pavoni D.P."/>
            <person name="Grisard E.C."/>
            <person name="Fantinatti-Garboggini F."/>
            <person name="Marchini F.K."/>
            <person name="Rodrigues-Luiz G.F."/>
            <person name="Wagner G."/>
            <person name="Goldman G.H."/>
            <person name="Fietto J.L."/>
            <person name="Elias M.C."/>
            <person name="Goldman M.H."/>
            <person name="Sagot M.F."/>
            <person name="Pereira M."/>
            <person name="Stoco P.H."/>
            <person name="de Mendonca-Neto R.P."/>
            <person name="Teixeira S.M."/>
            <person name="Maciel T.E."/>
            <person name="de Oliveira Mendes T.A."/>
            <person name="Urmenyi T.P."/>
            <person name="de Souza W."/>
            <person name="Schenkman S."/>
            <person name="de Vasconcelos A.T."/>
        </authorList>
    </citation>
    <scope>NUCLEOTIDE SEQUENCE [LARGE SCALE GENOMIC DNA]</scope>
</reference>
<keyword evidence="2" id="KW-1185">Reference proteome</keyword>
<comment type="caution">
    <text evidence="1">The sequence shown here is derived from an EMBL/GenBank/DDBJ whole genome shotgun (WGS) entry which is preliminary data.</text>
</comment>
<gene>
    <name evidence="1" type="ORF">STCU_01442</name>
</gene>